<evidence type="ECO:0000313" key="5">
    <source>
        <dbReference type="EMBL" id="SHD77202.1"/>
    </source>
</evidence>
<dbReference type="SUPFAM" id="SSF51366">
    <property type="entry name" value="Ribulose-phoshate binding barrel"/>
    <property type="match status" value="1"/>
</dbReference>
<dbReference type="Gene3D" id="2.40.30.10">
    <property type="entry name" value="Translation factors"/>
    <property type="match status" value="1"/>
</dbReference>
<evidence type="ECO:0000256" key="2">
    <source>
        <dbReference type="ARBA" id="ARBA00022801"/>
    </source>
</evidence>
<dbReference type="InterPro" id="IPR011060">
    <property type="entry name" value="RibuloseP-bd_barrel"/>
</dbReference>
<proteinExistence type="inferred from homology"/>
<evidence type="ECO:0000256" key="1">
    <source>
        <dbReference type="ARBA" id="ARBA00022670"/>
    </source>
</evidence>
<dbReference type="AlphaFoldDB" id="A0A1M4PNZ9"/>
<dbReference type="Pfam" id="PF16325">
    <property type="entry name" value="Peptidase_U32_C"/>
    <property type="match status" value="1"/>
</dbReference>
<accession>A0A1M4PNZ9</accession>
<organism evidence="5 6">
    <name type="scientific">[Clostridium] ultunense Esp</name>
    <dbReference type="NCBI Taxonomy" id="1288971"/>
    <lineage>
        <taxon>Bacteria</taxon>
        <taxon>Bacillati</taxon>
        <taxon>Bacillota</taxon>
        <taxon>Tissierellia</taxon>
        <taxon>Tissierellales</taxon>
        <taxon>Tepidimicrobiaceae</taxon>
        <taxon>Schnuerera</taxon>
    </lineage>
</organism>
<dbReference type="RefSeq" id="WP_040355536.1">
    <property type="nucleotide sequence ID" value="NZ_LT669839.1"/>
</dbReference>
<dbReference type="GO" id="GO:0006508">
    <property type="term" value="P:proteolysis"/>
    <property type="evidence" value="ECO:0007669"/>
    <property type="project" value="UniProtKB-KW"/>
</dbReference>
<name>A0A1M4PNZ9_9FIRM</name>
<dbReference type="PANTHER" id="PTHR30217:SF6">
    <property type="entry name" value="TRNA HYDROXYLATION PROTEIN P"/>
    <property type="match status" value="1"/>
</dbReference>
<dbReference type="PANTHER" id="PTHR30217">
    <property type="entry name" value="PEPTIDASE U32 FAMILY"/>
    <property type="match status" value="1"/>
</dbReference>
<dbReference type="InterPro" id="IPR051454">
    <property type="entry name" value="RNA/ubiquinone_mod_enzymes"/>
</dbReference>
<gene>
    <name evidence="5" type="primary">yrrO</name>
    <name evidence="5" type="ORF">CUESP1_1841</name>
</gene>
<reference evidence="5 6" key="1">
    <citation type="submission" date="2016-11" db="EMBL/GenBank/DDBJ databases">
        <authorList>
            <person name="Manzoor S."/>
        </authorList>
    </citation>
    <scope>NUCLEOTIDE SEQUENCE [LARGE SCALE GENOMIC DNA]</scope>
    <source>
        <strain evidence="5">Clostridium ultunense strain Esp</strain>
    </source>
</reference>
<keyword evidence="6" id="KW-1185">Reference proteome</keyword>
<protein>
    <submittedName>
        <fullName evidence="5">Putative hydrolase</fullName>
    </submittedName>
</protein>
<dbReference type="PROSITE" id="PS01276">
    <property type="entry name" value="PEPTIDASE_U32"/>
    <property type="match status" value="1"/>
</dbReference>
<dbReference type="EMBL" id="LT669839">
    <property type="protein sequence ID" value="SHD77202.1"/>
    <property type="molecule type" value="Genomic_DNA"/>
</dbReference>
<comment type="similarity">
    <text evidence="3">Belongs to the peptidase U32 family.</text>
</comment>
<keyword evidence="1" id="KW-0645">Protease</keyword>
<feature type="domain" description="Peptidase family U32 C-terminal" evidence="4">
    <location>
        <begin position="322"/>
        <end position="404"/>
    </location>
</feature>
<dbReference type="InterPro" id="IPR032525">
    <property type="entry name" value="Peptidase_U32_C"/>
</dbReference>
<dbReference type="Pfam" id="PF01136">
    <property type="entry name" value="Peptidase_U32"/>
    <property type="match status" value="1"/>
</dbReference>
<evidence type="ECO:0000259" key="4">
    <source>
        <dbReference type="Pfam" id="PF16325"/>
    </source>
</evidence>
<dbReference type="Proteomes" id="UP000245423">
    <property type="component" value="Chromosome 1"/>
</dbReference>
<keyword evidence="2 5" id="KW-0378">Hydrolase</keyword>
<sequence length="413" mass="47789">MKKPELLAPAGDLEKLKMAVIYGADAVYLGGEQFGLRKASKNFGIDEIKEGVEFAHSRGKKVYVTMNIVPHNEDLIGLEDYVMELYELKVDGVIVSDPGIFSVIRRTVPDLPIHLSTQASVTNYETIMFWYDLGIRRVVLARELSLEEIEEIIEKIPEDLEIETFVHGAMCISYSGRCLLSNYMAGRDANRGDCAHPCRWKYNLVEEKRPGEFFPVFEDEKGTFIFNSKDLCMIEHIPSLIRAGIKSFKIEGRVKSSYYVATVIRSYRMAIDEFFKAPENYTFNKDWIDEIKKASHRDFTTGFYFGKPTEEDQVYTSSSYIRGYDYVGLILDYDKKSKMATIEQRNRIFSGDEVEIFGPRIEHFTQTIEKMWDEKGQEIDVAPHPQQIIRMKIEEPVEPWYIIRKSREDRTDG</sequence>
<dbReference type="InterPro" id="IPR001539">
    <property type="entry name" value="Peptidase_U32"/>
</dbReference>
<evidence type="ECO:0000313" key="6">
    <source>
        <dbReference type="Proteomes" id="UP000245423"/>
    </source>
</evidence>
<evidence type="ECO:0000256" key="3">
    <source>
        <dbReference type="ARBA" id="ARBA00038374"/>
    </source>
</evidence>
<dbReference type="GO" id="GO:0008233">
    <property type="term" value="F:peptidase activity"/>
    <property type="evidence" value="ECO:0007669"/>
    <property type="project" value="UniProtKB-KW"/>
</dbReference>
<dbReference type="OrthoDB" id="9807498at2"/>